<evidence type="ECO:0000313" key="2">
    <source>
        <dbReference type="Proteomes" id="UP000727490"/>
    </source>
</evidence>
<evidence type="ECO:0000313" key="1">
    <source>
        <dbReference type="EMBL" id="MBW3467387.1"/>
    </source>
</evidence>
<reference evidence="1 2" key="1">
    <citation type="journal article" date="2020" name="Syst. Appl. Microbiol.">
        <title>Arthrospiribacter ruber gen. nov., sp. nov., a novel bacterium isolated from Arthrospira cultures.</title>
        <authorList>
            <person name="Waleron M."/>
            <person name="Misztak A."/>
            <person name="Waleron M.M."/>
            <person name="Furmaniak M."/>
            <person name="Mrozik A."/>
            <person name="Waleron K."/>
        </authorList>
    </citation>
    <scope>NUCLEOTIDE SEQUENCE [LARGE SCALE GENOMIC DNA]</scope>
    <source>
        <strain evidence="1 2">DPMB0001</strain>
    </source>
</reference>
<organism evidence="1 2">
    <name type="scientific">Arthrospiribacter ruber</name>
    <dbReference type="NCBI Taxonomy" id="2487934"/>
    <lineage>
        <taxon>Bacteria</taxon>
        <taxon>Pseudomonadati</taxon>
        <taxon>Bacteroidota</taxon>
        <taxon>Cytophagia</taxon>
        <taxon>Cytophagales</taxon>
        <taxon>Cyclobacteriaceae</taxon>
        <taxon>Arthrospiribacter</taxon>
    </lineage>
</organism>
<dbReference type="AlphaFoldDB" id="A0A951IWK3"/>
<dbReference type="RefSeq" id="WP_219287661.1">
    <property type="nucleotide sequence ID" value="NZ_RPHB01000003.1"/>
</dbReference>
<dbReference type="InterPro" id="IPR025316">
    <property type="entry name" value="DUF4221"/>
</dbReference>
<dbReference type="Pfam" id="PF13970">
    <property type="entry name" value="DUF4221"/>
    <property type="match status" value="1"/>
</dbReference>
<accession>A0A951IWK3</accession>
<gene>
    <name evidence="1" type="ORF">EGN73_06120</name>
</gene>
<dbReference type="PROSITE" id="PS51257">
    <property type="entry name" value="PROKAR_LIPOPROTEIN"/>
    <property type="match status" value="1"/>
</dbReference>
<dbReference type="EMBL" id="RPHB01000003">
    <property type="protein sequence ID" value="MBW3467387.1"/>
    <property type="molecule type" value="Genomic_DNA"/>
</dbReference>
<name>A0A951IWK3_9BACT</name>
<keyword evidence="2" id="KW-1185">Reference proteome</keyword>
<sequence>MRKLLFGLSALILVSCGDRESSDQANAYSDFTVVSDTVMVDSKDEILMAATTGYGHAIDPGNERLYHWDSKSSKIEVVDLNKLEIVEKIPAEKEGPDGVGQNAYYMKYVGKDQLAFIGWGEKMAVTDLRGKVIKKISLEEPWMMEGLEERSTLSLMEFSEDGQKAYSSISNFQKLDSDIYIIDFENQTRTKIELPEFDKREKYRVSWKSDDGRSMSMTFPGLNMVNWQGKNLFYTTSHNSIYRYDPEKDSLTLHQYENVLTPSEKTGTYKNEVSSQEEMQKVSAEIREEVNFTKVLWDDKNEVFYRFASYALPKVADEEIRYRSFISILSPEFELMGEKEITDLGIKVPNPQFVKDGKIYLYLNLDDEMAFVRLSIK</sequence>
<comment type="caution">
    <text evidence="1">The sequence shown here is derived from an EMBL/GenBank/DDBJ whole genome shotgun (WGS) entry which is preliminary data.</text>
</comment>
<protein>
    <submittedName>
        <fullName evidence="1">DUF4221 domain-containing protein</fullName>
    </submittedName>
</protein>
<dbReference type="Proteomes" id="UP000727490">
    <property type="component" value="Unassembled WGS sequence"/>
</dbReference>
<proteinExistence type="predicted"/>